<dbReference type="InterPro" id="IPR036101">
    <property type="entry name" value="CarD-like/TRCF_RID_sf"/>
</dbReference>
<evidence type="ECO:0000256" key="14">
    <source>
        <dbReference type="SAM" id="MobiDB-lite"/>
    </source>
</evidence>
<dbReference type="InterPro" id="IPR005118">
    <property type="entry name" value="TRCF_C"/>
</dbReference>
<evidence type="ECO:0000313" key="17">
    <source>
        <dbReference type="EMBL" id="XCN74790.1"/>
    </source>
</evidence>
<keyword evidence="9 13" id="KW-0234">DNA repair</keyword>
<dbReference type="SUPFAM" id="SSF52540">
    <property type="entry name" value="P-loop containing nucleoside triphosphate hydrolases"/>
    <property type="match status" value="4"/>
</dbReference>
<keyword evidence="6" id="KW-0347">Helicase</keyword>
<dbReference type="HAMAP" id="MF_00969">
    <property type="entry name" value="TRCF"/>
    <property type="match status" value="1"/>
</dbReference>
<dbReference type="GO" id="GO:0016787">
    <property type="term" value="F:hydrolase activity"/>
    <property type="evidence" value="ECO:0007669"/>
    <property type="project" value="UniProtKB-KW"/>
</dbReference>
<organism evidence="17">
    <name type="scientific">Candidatus Electrothrix aestuarii</name>
    <dbReference type="NCBI Taxonomy" id="3062594"/>
    <lineage>
        <taxon>Bacteria</taxon>
        <taxon>Pseudomonadati</taxon>
        <taxon>Thermodesulfobacteriota</taxon>
        <taxon>Desulfobulbia</taxon>
        <taxon>Desulfobulbales</taxon>
        <taxon>Desulfobulbaceae</taxon>
        <taxon>Candidatus Electrothrix</taxon>
    </lineage>
</organism>
<dbReference type="Pfam" id="PF17757">
    <property type="entry name" value="UvrB_inter"/>
    <property type="match status" value="1"/>
</dbReference>
<dbReference type="GO" id="GO:0000716">
    <property type="term" value="P:transcription-coupled nucleotide-excision repair, DNA damage recognition"/>
    <property type="evidence" value="ECO:0007669"/>
    <property type="project" value="UniProtKB-UniRule"/>
</dbReference>
<evidence type="ECO:0000259" key="16">
    <source>
        <dbReference type="PROSITE" id="PS51194"/>
    </source>
</evidence>
<dbReference type="Gene3D" id="3.90.1150.50">
    <property type="entry name" value="Transcription-repair-coupling factor, D7 domain"/>
    <property type="match status" value="1"/>
</dbReference>
<reference evidence="17" key="1">
    <citation type="journal article" date="2024" name="Syst. Appl. Microbiol.">
        <title>First single-strain enrichments of Electrothrix cable bacteria, description of E. aestuarii sp. nov. and E. rattekaaiensis sp. nov., and proposal of a cable bacteria taxonomy following the rules of the SeqCode.</title>
        <authorList>
            <person name="Plum-Jensen L.E."/>
            <person name="Schramm A."/>
            <person name="Marshall I.P.G."/>
        </authorList>
    </citation>
    <scope>NUCLEOTIDE SEQUENCE</scope>
    <source>
        <strain evidence="17">Rat1</strain>
    </source>
</reference>
<dbReference type="NCBIfam" id="TIGR00580">
    <property type="entry name" value="mfd"/>
    <property type="match status" value="1"/>
</dbReference>
<dbReference type="InterPro" id="IPR001650">
    <property type="entry name" value="Helicase_C-like"/>
</dbReference>
<name>A0AAU8M0M2_9BACT</name>
<dbReference type="InterPro" id="IPR047112">
    <property type="entry name" value="RecG/Mfd"/>
</dbReference>
<dbReference type="GO" id="GO:0006355">
    <property type="term" value="P:regulation of DNA-templated transcription"/>
    <property type="evidence" value="ECO:0007669"/>
    <property type="project" value="UniProtKB-UniRule"/>
</dbReference>
<accession>A0AAU8M0M2</accession>
<dbReference type="GO" id="GO:0003684">
    <property type="term" value="F:damaged DNA binding"/>
    <property type="evidence" value="ECO:0007669"/>
    <property type="project" value="InterPro"/>
</dbReference>
<comment type="subcellular location">
    <subcellularLocation>
        <location evidence="1 13">Cytoplasm</location>
    </subcellularLocation>
</comment>
<evidence type="ECO:0000256" key="1">
    <source>
        <dbReference type="ARBA" id="ARBA00004496"/>
    </source>
</evidence>
<evidence type="ECO:0000256" key="9">
    <source>
        <dbReference type="ARBA" id="ARBA00023204"/>
    </source>
</evidence>
<protein>
    <recommendedName>
        <fullName evidence="12 13">Transcription-repair-coupling factor</fullName>
        <shortName evidence="13">TRCF</shortName>
        <ecNumber evidence="13">3.6.4.-</ecNumber>
    </recommendedName>
</protein>
<dbReference type="Gene3D" id="3.30.2060.10">
    <property type="entry name" value="Penicillin-binding protein 1b domain"/>
    <property type="match status" value="1"/>
</dbReference>
<dbReference type="PANTHER" id="PTHR47964:SF1">
    <property type="entry name" value="ATP-DEPENDENT DNA HELICASE HOMOLOG RECG, CHLOROPLASTIC"/>
    <property type="match status" value="1"/>
</dbReference>
<dbReference type="SUPFAM" id="SSF143517">
    <property type="entry name" value="TRCF domain-like"/>
    <property type="match status" value="1"/>
</dbReference>
<keyword evidence="5 13" id="KW-0378">Hydrolase</keyword>
<evidence type="ECO:0000256" key="12">
    <source>
        <dbReference type="ARBA" id="ARBA00070128"/>
    </source>
</evidence>
<dbReference type="Pfam" id="PF02559">
    <property type="entry name" value="CarD_TRCF_RID"/>
    <property type="match status" value="1"/>
</dbReference>
<dbReference type="GO" id="GO:0003678">
    <property type="term" value="F:DNA helicase activity"/>
    <property type="evidence" value="ECO:0007669"/>
    <property type="project" value="TreeGrafter"/>
</dbReference>
<proteinExistence type="inferred from homology"/>
<sequence length="1205" mass="134527">MLSICKQLSENKEGQGKKIDICGLHGGSAALFVARLQEIQRQSICCLLPSDDQLDTLAGDIRLFTDIPVLTYPAFEIAPYTQLAPDPSTVAARLSTLYFLQEQSGPCIVLTSVEAVLRRVLPQQVLSGRCELVMAGEDTDRDALISSLIDAGYESCELVRQLGDLAVRGGIIDLFPPASSLAVQGPLRLDFFGDTVESIRSFDPLTQRSEDELEEVVLLPASDVLFPEDSAVEKWRQDVYAAVEKLAPNQKDSETARQIMQQLRERIRFPGIEFFLPLMYRNPGPQTLFEYLPAACPVILHDPVSIQRKISLVHERVAANYEEAASEGLALPPKTLFVEQEELEQHLGKRSRVDLCLIPNPDAVQTPILHRVGDHSLLRQEIELQRKKRGVLAPLADRLLKWQKAEDTIVLACRSMQQAKHLEEMLAGYGIQCGRDTTPLDLQKQHPGQVLLVEHPLSHGFDLPEEHLHILSAAELFGDKRLQSGGKKKSRRPQGEPIALEEIAIGDVVVHRDHGLASFQGLVNMDFAGQRGDFMLLEFQGNDKLYIPVHQLHWVSRYQGLTDQQPKLDRLGSQRWQTAKKKVTEAVWQVAQELLAIYARREMRRGHSFQQPGILFKELAESFPYDETEGQAKAIDEVLTDLCSDKPMDRLVCGDVGYGKTEVAVRAAYKAIEDGFQVAVLVPTTVLAEQHAATFRERFAGFDVEVACTNRFRTTKEQKEIVQDLKDGNIHLVVGTHRLLSKTIGFHKLGLLVVDEEHRFGVSHKEKIKKLRADVDVLTLTATPIPRTLQMSLLGIRDLSVISSPPRQRRAVKTFLARKDDLVIREAVQQELERGGQVFFVHNRIQSIHRVAEKIEHLVPHARIAVAHGQMSGKQLEEVMVSFINHEVDILVSTTIIESGLDIPNANTIIINRADRIGLADMYQLRGRVGRSSRQSYAYLLVPSTEKMTSDAGQRLRALMDCSDLGGGFKLAMNDLQIRGGGNLLGVSQSGHIAAVGYDLYLELLQSTVADLKKQAEQGGDITAPELEPDVKLRVAAFLPDDYVRDTVLRYRLYRRLSVAGNEAPELLADLQDEVVDRFGALPREAETLFALVGLKYPLRQLGITKLEQGPASLVFSFSEQSPVAPETLLAFIEHSRPKKSLKKKEQRPPVRGLRVPPRAPTPEPEPVRLTPDQRLIIALEENIAQEELFRRIDAALSFLGAQHG</sequence>
<keyword evidence="8 13" id="KW-0238">DNA-binding</keyword>
<evidence type="ECO:0000256" key="6">
    <source>
        <dbReference type="ARBA" id="ARBA00022806"/>
    </source>
</evidence>
<dbReference type="GO" id="GO:0005524">
    <property type="term" value="F:ATP binding"/>
    <property type="evidence" value="ECO:0007669"/>
    <property type="project" value="UniProtKB-UniRule"/>
</dbReference>
<evidence type="ECO:0000256" key="3">
    <source>
        <dbReference type="ARBA" id="ARBA00022741"/>
    </source>
</evidence>
<evidence type="ECO:0000256" key="11">
    <source>
        <dbReference type="ARBA" id="ARBA00061399"/>
    </source>
</evidence>
<dbReference type="EC" id="3.6.4.-" evidence="13"/>
<keyword evidence="4 13" id="KW-0227">DNA damage</keyword>
<dbReference type="FunFam" id="3.40.50.300:FF:000546">
    <property type="entry name" value="Transcription-repair-coupling factor"/>
    <property type="match status" value="1"/>
</dbReference>
<feature type="region of interest" description="Disordered" evidence="14">
    <location>
        <begin position="1138"/>
        <end position="1169"/>
    </location>
</feature>
<evidence type="ECO:0000256" key="10">
    <source>
        <dbReference type="ARBA" id="ARBA00061104"/>
    </source>
</evidence>
<dbReference type="Pfam" id="PF00271">
    <property type="entry name" value="Helicase_C"/>
    <property type="match status" value="1"/>
</dbReference>
<evidence type="ECO:0000256" key="8">
    <source>
        <dbReference type="ARBA" id="ARBA00023125"/>
    </source>
</evidence>
<dbReference type="InterPro" id="IPR014001">
    <property type="entry name" value="Helicase_ATP-bd"/>
</dbReference>
<feature type="domain" description="Helicase C-terminal" evidence="16">
    <location>
        <begin position="827"/>
        <end position="977"/>
    </location>
</feature>
<evidence type="ECO:0000256" key="13">
    <source>
        <dbReference type="HAMAP-Rule" id="MF_00969"/>
    </source>
</evidence>
<evidence type="ECO:0000256" key="4">
    <source>
        <dbReference type="ARBA" id="ARBA00022763"/>
    </source>
</evidence>
<dbReference type="Pfam" id="PF03461">
    <property type="entry name" value="TRCF"/>
    <property type="match status" value="1"/>
</dbReference>
<dbReference type="InterPro" id="IPR027417">
    <property type="entry name" value="P-loop_NTPase"/>
</dbReference>
<dbReference type="InterPro" id="IPR037235">
    <property type="entry name" value="TRCF-like_C_D7"/>
</dbReference>
<dbReference type="AlphaFoldDB" id="A0AAU8M0M2"/>
<comment type="similarity">
    <text evidence="11 13">In the C-terminal section; belongs to the helicase family. RecG subfamily.</text>
</comment>
<evidence type="ECO:0000259" key="15">
    <source>
        <dbReference type="PROSITE" id="PS51192"/>
    </source>
</evidence>
<dbReference type="SMART" id="SM00982">
    <property type="entry name" value="TRCF"/>
    <property type="match status" value="1"/>
</dbReference>
<dbReference type="InterPro" id="IPR041471">
    <property type="entry name" value="UvrB_inter"/>
</dbReference>
<dbReference type="KEGG" id="eaj:Q3M24_08620"/>
<dbReference type="CDD" id="cd17991">
    <property type="entry name" value="DEXHc_TRCF"/>
    <property type="match status" value="1"/>
</dbReference>
<dbReference type="Gene3D" id="2.40.10.170">
    <property type="match status" value="1"/>
</dbReference>
<comment type="function">
    <text evidence="13">Couples transcription and DNA repair by recognizing RNA polymerase (RNAP) stalled at DNA lesions. Mediates ATP-dependent release of RNAP and its truncated transcript from the DNA, and recruitment of nucleotide excision repair machinery to the damaged site.</text>
</comment>
<dbReference type="SMART" id="SM00490">
    <property type="entry name" value="HELICc"/>
    <property type="match status" value="1"/>
</dbReference>
<comment type="similarity">
    <text evidence="10 13">In the N-terminal section; belongs to the UvrB family.</text>
</comment>
<keyword evidence="2 13" id="KW-0963">Cytoplasm</keyword>
<dbReference type="GO" id="GO:0005737">
    <property type="term" value="C:cytoplasm"/>
    <property type="evidence" value="ECO:0007669"/>
    <property type="project" value="UniProtKB-SubCell"/>
</dbReference>
<dbReference type="Gene3D" id="3.40.50.300">
    <property type="entry name" value="P-loop containing nucleotide triphosphate hydrolases"/>
    <property type="match status" value="2"/>
</dbReference>
<evidence type="ECO:0000256" key="5">
    <source>
        <dbReference type="ARBA" id="ARBA00022801"/>
    </source>
</evidence>
<dbReference type="PROSITE" id="PS51194">
    <property type="entry name" value="HELICASE_CTER"/>
    <property type="match status" value="1"/>
</dbReference>
<dbReference type="Gene3D" id="3.40.50.11180">
    <property type="match status" value="1"/>
</dbReference>
<dbReference type="SMART" id="SM01058">
    <property type="entry name" value="CarD_TRCF"/>
    <property type="match status" value="1"/>
</dbReference>
<evidence type="ECO:0000256" key="2">
    <source>
        <dbReference type="ARBA" id="ARBA00022490"/>
    </source>
</evidence>
<keyword evidence="7 13" id="KW-0067">ATP-binding</keyword>
<gene>
    <name evidence="13 17" type="primary">mfd</name>
    <name evidence="17" type="ORF">Q3M24_08620</name>
</gene>
<dbReference type="Pfam" id="PF00270">
    <property type="entry name" value="DEAD"/>
    <property type="match status" value="1"/>
</dbReference>
<dbReference type="SMART" id="SM00487">
    <property type="entry name" value="DEXDc"/>
    <property type="match status" value="1"/>
</dbReference>
<dbReference type="InterPro" id="IPR003711">
    <property type="entry name" value="CarD-like/TRCF_RID"/>
</dbReference>
<dbReference type="InterPro" id="IPR004576">
    <property type="entry name" value="Mfd"/>
</dbReference>
<dbReference type="SUPFAM" id="SSF141259">
    <property type="entry name" value="CarD-like"/>
    <property type="match status" value="1"/>
</dbReference>
<evidence type="ECO:0000256" key="7">
    <source>
        <dbReference type="ARBA" id="ARBA00022840"/>
    </source>
</evidence>
<dbReference type="PROSITE" id="PS51192">
    <property type="entry name" value="HELICASE_ATP_BIND_1"/>
    <property type="match status" value="1"/>
</dbReference>
<dbReference type="EMBL" id="CP159373">
    <property type="protein sequence ID" value="XCN74790.1"/>
    <property type="molecule type" value="Genomic_DNA"/>
</dbReference>
<dbReference type="InterPro" id="IPR011545">
    <property type="entry name" value="DEAD/DEAH_box_helicase_dom"/>
</dbReference>
<feature type="domain" description="Helicase ATP-binding" evidence="15">
    <location>
        <begin position="641"/>
        <end position="802"/>
    </location>
</feature>
<dbReference type="PANTHER" id="PTHR47964">
    <property type="entry name" value="ATP-DEPENDENT DNA HELICASE HOMOLOG RECG, CHLOROPLASTIC"/>
    <property type="match status" value="1"/>
</dbReference>
<reference evidence="17" key="2">
    <citation type="submission" date="2024-06" db="EMBL/GenBank/DDBJ databases">
        <authorList>
            <person name="Plum-Jensen L.E."/>
            <person name="Schramm A."/>
            <person name="Marshall I.P.G."/>
        </authorList>
    </citation>
    <scope>NUCLEOTIDE SEQUENCE</scope>
    <source>
        <strain evidence="17">Rat1</strain>
    </source>
</reference>
<keyword evidence="3 13" id="KW-0547">Nucleotide-binding</keyword>